<protein>
    <submittedName>
        <fullName evidence="1">Uncharacterized protein</fullName>
    </submittedName>
</protein>
<gene>
    <name evidence="1" type="ORF">NW768_009493</name>
</gene>
<accession>A0ABQ8R2Q8</accession>
<comment type="caution">
    <text evidence="1">The sequence shown here is derived from an EMBL/GenBank/DDBJ whole genome shotgun (WGS) entry which is preliminary data.</text>
</comment>
<sequence length="50" mass="5432">MAGGVDNLEGVKDVEVLRVVETPINPSIRGMGHNAAYLVRMVQLQDTQPL</sequence>
<reference evidence="1" key="1">
    <citation type="submission" date="2022-09" db="EMBL/GenBank/DDBJ databases">
        <title>Fusarium specimens isolated from Avocado Roots.</title>
        <authorList>
            <person name="Stajich J."/>
            <person name="Roper C."/>
            <person name="Heimlech-Rivalta G."/>
        </authorList>
    </citation>
    <scope>NUCLEOTIDE SEQUENCE</scope>
    <source>
        <strain evidence="1">CF00095</strain>
    </source>
</reference>
<organism evidence="1 2">
    <name type="scientific">Fusarium equiseti</name>
    <name type="common">Fusarium scirpi</name>
    <dbReference type="NCBI Taxonomy" id="61235"/>
    <lineage>
        <taxon>Eukaryota</taxon>
        <taxon>Fungi</taxon>
        <taxon>Dikarya</taxon>
        <taxon>Ascomycota</taxon>
        <taxon>Pezizomycotina</taxon>
        <taxon>Sordariomycetes</taxon>
        <taxon>Hypocreomycetidae</taxon>
        <taxon>Hypocreales</taxon>
        <taxon>Nectriaceae</taxon>
        <taxon>Fusarium</taxon>
        <taxon>Fusarium incarnatum-equiseti species complex</taxon>
    </lineage>
</organism>
<evidence type="ECO:0000313" key="1">
    <source>
        <dbReference type="EMBL" id="KAJ4124140.1"/>
    </source>
</evidence>
<keyword evidence="2" id="KW-1185">Reference proteome</keyword>
<dbReference type="EMBL" id="JAOQBH010000016">
    <property type="protein sequence ID" value="KAJ4124140.1"/>
    <property type="molecule type" value="Genomic_DNA"/>
</dbReference>
<proteinExistence type="predicted"/>
<dbReference type="Proteomes" id="UP001152024">
    <property type="component" value="Unassembled WGS sequence"/>
</dbReference>
<evidence type="ECO:0000313" key="2">
    <source>
        <dbReference type="Proteomes" id="UP001152024"/>
    </source>
</evidence>
<name>A0ABQ8R2Q8_FUSEQ</name>